<gene>
    <name evidence="1" type="ORF">SAMN02746098_02468</name>
</gene>
<keyword evidence="2" id="KW-1185">Reference proteome</keyword>
<dbReference type="RefSeq" id="WP_073030034.1">
    <property type="nucleotide sequence ID" value="NZ_FQXJ01000008.1"/>
</dbReference>
<dbReference type="Proteomes" id="UP000183954">
    <property type="component" value="Unassembled WGS sequence"/>
</dbReference>
<sequence length="287" mass="32096">MNEELINQIVRRILSEPSLQGLLQGKGGQEGNQTVRSEALVLLNYVSDFPRVLTAVQRQWGANYKLSIFPSDQVFTAKPVLPAGMTWTTVQDALGKSDWQKLILPTCSPNTLAKAALGIRDNPICEMIGRGISKGCAIELVTEYLGLTAETPQAYRDLYEGYLKKVQTYGFILRETLEEDYTFASDNRTVPASQSTSVGRTVQQQIIHPEQTSWSCEQKQTASYAESISTQRGICFEKKFLGDKQAYSFPEDSKIFVKQGTVISPLARDTLKLRRIELCIEKEAGRQ</sequence>
<proteinExistence type="predicted"/>
<accession>A0A1M5YKP0</accession>
<evidence type="ECO:0008006" key="3">
    <source>
        <dbReference type="Google" id="ProtNLM"/>
    </source>
</evidence>
<protein>
    <recommendedName>
        <fullName evidence="3">Flavoprotein</fullName>
    </recommendedName>
</protein>
<organism evidence="1 2">
    <name type="scientific">Desulfosporosinus lacus DSM 15449</name>
    <dbReference type="NCBI Taxonomy" id="1121420"/>
    <lineage>
        <taxon>Bacteria</taxon>
        <taxon>Bacillati</taxon>
        <taxon>Bacillota</taxon>
        <taxon>Clostridia</taxon>
        <taxon>Eubacteriales</taxon>
        <taxon>Desulfitobacteriaceae</taxon>
        <taxon>Desulfosporosinus</taxon>
    </lineage>
</organism>
<dbReference type="STRING" id="1121420.SAMN02746098_02468"/>
<name>A0A1M5YKP0_9FIRM</name>
<evidence type="ECO:0000313" key="2">
    <source>
        <dbReference type="Proteomes" id="UP000183954"/>
    </source>
</evidence>
<evidence type="ECO:0000313" key="1">
    <source>
        <dbReference type="EMBL" id="SHI12093.1"/>
    </source>
</evidence>
<dbReference type="AlphaFoldDB" id="A0A1M5YKP0"/>
<dbReference type="EMBL" id="FQXJ01000008">
    <property type="protein sequence ID" value="SHI12093.1"/>
    <property type="molecule type" value="Genomic_DNA"/>
</dbReference>
<dbReference type="OrthoDB" id="1793171at2"/>
<reference evidence="2" key="1">
    <citation type="submission" date="2016-11" db="EMBL/GenBank/DDBJ databases">
        <authorList>
            <person name="Varghese N."/>
            <person name="Submissions S."/>
        </authorList>
    </citation>
    <scope>NUCLEOTIDE SEQUENCE [LARGE SCALE GENOMIC DNA]</scope>
    <source>
        <strain evidence="2">DSM 15449</strain>
    </source>
</reference>